<dbReference type="Proteomes" id="UP000694388">
    <property type="component" value="Unplaced"/>
</dbReference>
<evidence type="ECO:0000313" key="2">
    <source>
        <dbReference type="Proteomes" id="UP000694388"/>
    </source>
</evidence>
<reference evidence="1" key="2">
    <citation type="submission" date="2025-09" db="UniProtKB">
        <authorList>
            <consortium name="Ensembl"/>
        </authorList>
    </citation>
    <scope>IDENTIFICATION</scope>
</reference>
<accession>A0A8C4NKF5</accession>
<reference evidence="1" key="1">
    <citation type="submission" date="2025-08" db="UniProtKB">
        <authorList>
            <consortium name="Ensembl"/>
        </authorList>
    </citation>
    <scope>IDENTIFICATION</scope>
</reference>
<dbReference type="AlphaFoldDB" id="A0A8C4NKF5"/>
<evidence type="ECO:0000313" key="1">
    <source>
        <dbReference type="Ensembl" id="ENSEBUP00000004374.1"/>
    </source>
</evidence>
<keyword evidence="2" id="KW-1185">Reference proteome</keyword>
<protein>
    <submittedName>
        <fullName evidence="1">Uncharacterized protein</fullName>
    </submittedName>
</protein>
<name>A0A8C4NKF5_EPTBU</name>
<organism evidence="1 2">
    <name type="scientific">Eptatretus burgeri</name>
    <name type="common">Inshore hagfish</name>
    <dbReference type="NCBI Taxonomy" id="7764"/>
    <lineage>
        <taxon>Eukaryota</taxon>
        <taxon>Metazoa</taxon>
        <taxon>Chordata</taxon>
        <taxon>Craniata</taxon>
        <taxon>Vertebrata</taxon>
        <taxon>Cyclostomata</taxon>
        <taxon>Myxini</taxon>
        <taxon>Myxiniformes</taxon>
        <taxon>Myxinidae</taxon>
        <taxon>Eptatretinae</taxon>
        <taxon>Eptatretus</taxon>
    </lineage>
</organism>
<sequence length="247" mass="28068">MSQAKSLEKSPLWCVLHLSSVQEQNVRPFTEVRCGKYRECLGKWRDLPGERGDLALSRYHSHAGIGFTDIPPSASYHPTCYRRFTDKKRRLASKKRFLHSFEGATEVSAVDACVQKPVVLSSPKKSLRSRSALPISSQGHILPRICIVCKKESRYLNRVHGPKRDKLVKAETLTAGRLIEADKLKKKMKVYWSTLRDPIVLLQKSVTINCDLCNTQDFSARTEGRQSVHLQVKAPCMKKLRECCAKM</sequence>
<dbReference type="Ensembl" id="ENSEBUT00000004807.1">
    <property type="protein sequence ID" value="ENSEBUP00000004374.1"/>
    <property type="gene ID" value="ENSEBUG00000003095.1"/>
</dbReference>
<proteinExistence type="predicted"/>